<dbReference type="Proteomes" id="UP001230504">
    <property type="component" value="Unassembled WGS sequence"/>
</dbReference>
<evidence type="ECO:0000313" key="2">
    <source>
        <dbReference type="EMBL" id="KAK1579979.1"/>
    </source>
</evidence>
<dbReference type="AlphaFoldDB" id="A0AAD8PSL8"/>
<gene>
    <name evidence="2" type="ORF">LY79DRAFT_562993</name>
</gene>
<sequence length="76" mass="8544">MVIIRFRARNTKSFLPDLMRRTCSGVWGFCEAGGPEGAGRQWRGCNPERSRQSLAKDRSGPQGVPSYGPRTCWLDK</sequence>
<comment type="caution">
    <text evidence="2">The sequence shown here is derived from an EMBL/GenBank/DDBJ whole genome shotgun (WGS) entry which is preliminary data.</text>
</comment>
<accession>A0AAD8PSL8</accession>
<organism evidence="2 3">
    <name type="scientific">Colletotrichum navitas</name>
    <dbReference type="NCBI Taxonomy" id="681940"/>
    <lineage>
        <taxon>Eukaryota</taxon>
        <taxon>Fungi</taxon>
        <taxon>Dikarya</taxon>
        <taxon>Ascomycota</taxon>
        <taxon>Pezizomycotina</taxon>
        <taxon>Sordariomycetes</taxon>
        <taxon>Hypocreomycetidae</taxon>
        <taxon>Glomerellales</taxon>
        <taxon>Glomerellaceae</taxon>
        <taxon>Colletotrichum</taxon>
        <taxon>Colletotrichum graminicola species complex</taxon>
    </lineage>
</organism>
<dbReference type="EMBL" id="JAHLJV010000060">
    <property type="protein sequence ID" value="KAK1579979.1"/>
    <property type="molecule type" value="Genomic_DNA"/>
</dbReference>
<proteinExistence type="predicted"/>
<dbReference type="GeneID" id="85442759"/>
<dbReference type="RefSeq" id="XP_060411057.1">
    <property type="nucleotide sequence ID" value="XM_060558519.1"/>
</dbReference>
<name>A0AAD8PSL8_9PEZI</name>
<protein>
    <submittedName>
        <fullName evidence="2">Uncharacterized protein</fullName>
    </submittedName>
</protein>
<feature type="region of interest" description="Disordered" evidence="1">
    <location>
        <begin position="34"/>
        <end position="76"/>
    </location>
</feature>
<keyword evidence="3" id="KW-1185">Reference proteome</keyword>
<feature type="compositionally biased region" description="Basic and acidic residues" evidence="1">
    <location>
        <begin position="46"/>
        <end position="59"/>
    </location>
</feature>
<reference evidence="2" key="1">
    <citation type="submission" date="2021-06" db="EMBL/GenBank/DDBJ databases">
        <title>Comparative genomics, transcriptomics and evolutionary studies reveal genomic signatures of adaptation to plant cell wall in hemibiotrophic fungi.</title>
        <authorList>
            <consortium name="DOE Joint Genome Institute"/>
            <person name="Baroncelli R."/>
            <person name="Diaz J.F."/>
            <person name="Benocci T."/>
            <person name="Peng M."/>
            <person name="Battaglia E."/>
            <person name="Haridas S."/>
            <person name="Andreopoulos W."/>
            <person name="Labutti K."/>
            <person name="Pangilinan J."/>
            <person name="Floch G.L."/>
            <person name="Makela M.R."/>
            <person name="Henrissat B."/>
            <person name="Grigoriev I.V."/>
            <person name="Crouch J.A."/>
            <person name="De Vries R.P."/>
            <person name="Sukno S.A."/>
            <person name="Thon M.R."/>
        </authorList>
    </citation>
    <scope>NUCLEOTIDE SEQUENCE</scope>
    <source>
        <strain evidence="2">CBS 125086</strain>
    </source>
</reference>
<evidence type="ECO:0000313" key="3">
    <source>
        <dbReference type="Proteomes" id="UP001230504"/>
    </source>
</evidence>
<evidence type="ECO:0000256" key="1">
    <source>
        <dbReference type="SAM" id="MobiDB-lite"/>
    </source>
</evidence>